<dbReference type="GO" id="GO:0005524">
    <property type="term" value="F:ATP binding"/>
    <property type="evidence" value="ECO:0007669"/>
    <property type="project" value="UniProtKB-UniRule"/>
</dbReference>
<evidence type="ECO:0000256" key="2">
    <source>
        <dbReference type="ARBA" id="ARBA00006155"/>
    </source>
</evidence>
<accession>A0A6A4VX24</accession>
<evidence type="ECO:0000256" key="5">
    <source>
        <dbReference type="ARBA" id="ARBA00022777"/>
    </source>
</evidence>
<evidence type="ECO:0000256" key="11">
    <source>
        <dbReference type="SAM" id="MobiDB-lite"/>
    </source>
</evidence>
<feature type="compositionally biased region" description="Polar residues" evidence="11">
    <location>
        <begin position="429"/>
        <end position="438"/>
    </location>
</feature>
<evidence type="ECO:0000256" key="1">
    <source>
        <dbReference type="ARBA" id="ARBA00004305"/>
    </source>
</evidence>
<dbReference type="InterPro" id="IPR003594">
    <property type="entry name" value="HATPase_dom"/>
</dbReference>
<dbReference type="InterPro" id="IPR039028">
    <property type="entry name" value="BCKD/PDK"/>
</dbReference>
<dbReference type="PANTHER" id="PTHR11947:SF3">
    <property type="entry name" value="[PYRUVATE DEHYDROGENASE (ACETYL-TRANSFERRING)] KINASE, MITOCHONDRIAL"/>
    <property type="match status" value="1"/>
</dbReference>
<comment type="caution">
    <text evidence="13">The sequence shown here is derived from an EMBL/GenBank/DDBJ whole genome shotgun (WGS) entry which is preliminary data.</text>
</comment>
<dbReference type="FunFam" id="3.30.565.10:FF:000007">
    <property type="entry name" value="Mitochondrial pyruvate dehydrogenase kinase isoform 2"/>
    <property type="match status" value="1"/>
</dbReference>
<feature type="domain" description="Histidine kinase" evidence="12">
    <location>
        <begin position="243"/>
        <end position="365"/>
    </location>
</feature>
<evidence type="ECO:0000256" key="8">
    <source>
        <dbReference type="ARBA" id="ARBA00023128"/>
    </source>
</evidence>
<keyword evidence="5 10" id="KW-0418">Kinase</keyword>
<comment type="similarity">
    <text evidence="2 10">Belongs to the PDK/BCKDK protein kinase family.</text>
</comment>
<protein>
    <recommendedName>
        <fullName evidence="10">Protein-serine/threonine kinase</fullName>
        <ecNumber evidence="10">2.7.11.-</ecNumber>
    </recommendedName>
</protein>
<dbReference type="EC" id="2.7.11.-" evidence="10"/>
<dbReference type="GO" id="GO:0010906">
    <property type="term" value="P:regulation of glucose metabolic process"/>
    <property type="evidence" value="ECO:0007669"/>
    <property type="project" value="TreeGrafter"/>
</dbReference>
<comment type="catalytic activity">
    <reaction evidence="9">
        <text>L-seryl-[pyruvate dehydrogenase E1 alpha subunit] + ATP = O-phospho-L-seryl-[pyruvate dehydrogenase E1 alpha subunit] + ADP + H(+)</text>
        <dbReference type="Rhea" id="RHEA:23052"/>
        <dbReference type="Rhea" id="RHEA-COMP:13689"/>
        <dbReference type="Rhea" id="RHEA-COMP:13690"/>
        <dbReference type="ChEBI" id="CHEBI:15378"/>
        <dbReference type="ChEBI" id="CHEBI:29999"/>
        <dbReference type="ChEBI" id="CHEBI:30616"/>
        <dbReference type="ChEBI" id="CHEBI:83421"/>
        <dbReference type="ChEBI" id="CHEBI:456216"/>
        <dbReference type="EC" id="2.7.11.2"/>
    </reaction>
</comment>
<evidence type="ECO:0000256" key="4">
    <source>
        <dbReference type="ARBA" id="ARBA00022741"/>
    </source>
</evidence>
<dbReference type="SUPFAM" id="SSF55874">
    <property type="entry name" value="ATPase domain of HSP90 chaperone/DNA topoisomerase II/histidine kinase"/>
    <property type="match status" value="1"/>
</dbReference>
<dbReference type="GO" id="GO:0005759">
    <property type="term" value="C:mitochondrial matrix"/>
    <property type="evidence" value="ECO:0007669"/>
    <property type="project" value="UniProtKB-SubCell"/>
</dbReference>
<evidence type="ECO:0000256" key="9">
    <source>
        <dbReference type="ARBA" id="ARBA00048201"/>
    </source>
</evidence>
<dbReference type="GO" id="GO:0004740">
    <property type="term" value="F:pyruvate dehydrogenase (acetyl-transferring) kinase activity"/>
    <property type="evidence" value="ECO:0007669"/>
    <property type="project" value="UniProtKB-EC"/>
</dbReference>
<dbReference type="SMART" id="SM00387">
    <property type="entry name" value="HATPase_c"/>
    <property type="match status" value="1"/>
</dbReference>
<dbReference type="PROSITE" id="PS50109">
    <property type="entry name" value="HIS_KIN"/>
    <property type="match status" value="1"/>
</dbReference>
<keyword evidence="14" id="KW-1185">Reference proteome</keyword>
<keyword evidence="3 10" id="KW-0808">Transferase</keyword>
<evidence type="ECO:0000313" key="14">
    <source>
        <dbReference type="Proteomes" id="UP000440578"/>
    </source>
</evidence>
<evidence type="ECO:0000256" key="6">
    <source>
        <dbReference type="ARBA" id="ARBA00022840"/>
    </source>
</evidence>
<keyword evidence="8 10" id="KW-0496">Mitochondrion</keyword>
<feature type="compositionally biased region" description="Low complexity" evidence="11">
    <location>
        <begin position="439"/>
        <end position="450"/>
    </location>
</feature>
<dbReference type="CDD" id="cd16929">
    <property type="entry name" value="HATPase_PDK-like"/>
    <property type="match status" value="1"/>
</dbReference>
<keyword evidence="7" id="KW-0809">Transit peptide</keyword>
<evidence type="ECO:0000313" key="13">
    <source>
        <dbReference type="EMBL" id="KAF0293931.1"/>
    </source>
</evidence>
<dbReference type="Pfam" id="PF10436">
    <property type="entry name" value="BCDHK_Adom3"/>
    <property type="match status" value="1"/>
</dbReference>
<comment type="subcellular location">
    <subcellularLocation>
        <location evidence="1 10">Mitochondrion matrix</location>
    </subcellularLocation>
</comment>
<keyword evidence="6 10" id="KW-0067">ATP-binding</keyword>
<dbReference type="OrthoDB" id="241648at2759"/>
<dbReference type="Pfam" id="PF02518">
    <property type="entry name" value="HATPase_c"/>
    <property type="match status" value="1"/>
</dbReference>
<dbReference type="SUPFAM" id="SSF69012">
    <property type="entry name" value="alpha-ketoacid dehydrogenase kinase, N-terminal domain"/>
    <property type="match status" value="1"/>
</dbReference>
<evidence type="ECO:0000256" key="7">
    <source>
        <dbReference type="ARBA" id="ARBA00022946"/>
    </source>
</evidence>
<dbReference type="InterPro" id="IPR005467">
    <property type="entry name" value="His_kinase_dom"/>
</dbReference>
<dbReference type="AlphaFoldDB" id="A0A6A4VX24"/>
<proteinExistence type="inferred from homology"/>
<gene>
    <name evidence="13" type="primary">PDK2</name>
    <name evidence="13" type="ORF">FJT64_008329</name>
</gene>
<dbReference type="InterPro" id="IPR018955">
    <property type="entry name" value="BCDHK/PDK_N"/>
</dbReference>
<keyword evidence="4 10" id="KW-0547">Nucleotide-binding</keyword>
<dbReference type="Gene3D" id="3.30.565.10">
    <property type="entry name" value="Histidine kinase-like ATPase, C-terminal domain"/>
    <property type="match status" value="1"/>
</dbReference>
<dbReference type="InterPro" id="IPR036784">
    <property type="entry name" value="AK/P_DHK_N_sf"/>
</dbReference>
<dbReference type="PANTHER" id="PTHR11947">
    <property type="entry name" value="PYRUVATE DEHYDROGENASE KINASE"/>
    <property type="match status" value="1"/>
</dbReference>
<name>A0A6A4VX24_AMPAM</name>
<feature type="compositionally biased region" description="Polar residues" evidence="11">
    <location>
        <begin position="385"/>
        <end position="397"/>
    </location>
</feature>
<keyword evidence="13" id="KW-0670">Pyruvate</keyword>
<evidence type="ECO:0000256" key="10">
    <source>
        <dbReference type="RuleBase" id="RU366032"/>
    </source>
</evidence>
<sequence length="450" mass="49985">MKFSRCFRGLAQMLDTYSGYKPSPLSIKQFIDFGTTASERQSFQFLRQELPVRLANIMMEIQLLPESLLSQPSCRRVVDWYQQSFSELLQFCAANPESSAARDDFCESLVNIRNRHSDVVQTMAKGVIELKDSTRVDCSTENNIQYFLDRFYMNRISIRMLINQHTLLFGSGLGGDPRHIGCIDPYCDVVEVIKDAAASARFLCERYYLACPELVVSQFNETFQRSNKHTDALPPPMQLTYVPSHLYHMLFELLKNAMRAVVENHPAGAELPPIQLYVILGGEDLVIKICDRGGGVSRATSERLFQYLYSTAPRPPQDPSTPPLAGYGYGLPLSRLYARYFQGDLVINSCEGYGTDATIFLKALAQDMKEVLPLYNRAAQQHYQNGSQAPDWSSVLGSSGARPRSTPTDSPPKPASSTARKPSRPASAAVSSLRNISTGSAASGQGQKAA</sequence>
<feature type="region of interest" description="Disordered" evidence="11">
    <location>
        <begin position="385"/>
        <end position="450"/>
    </location>
</feature>
<dbReference type="InterPro" id="IPR036890">
    <property type="entry name" value="HATPase_C_sf"/>
</dbReference>
<evidence type="ECO:0000256" key="3">
    <source>
        <dbReference type="ARBA" id="ARBA00022679"/>
    </source>
</evidence>
<dbReference type="Proteomes" id="UP000440578">
    <property type="component" value="Unassembled WGS sequence"/>
</dbReference>
<reference evidence="13 14" key="1">
    <citation type="submission" date="2019-07" db="EMBL/GenBank/DDBJ databases">
        <title>Draft genome assembly of a fouling barnacle, Amphibalanus amphitrite (Darwin, 1854): The first reference genome for Thecostraca.</title>
        <authorList>
            <person name="Kim W."/>
        </authorList>
    </citation>
    <scope>NUCLEOTIDE SEQUENCE [LARGE SCALE GENOMIC DNA]</scope>
    <source>
        <strain evidence="13">SNU_AA5</strain>
        <tissue evidence="13">Soma without cirri and trophi</tissue>
    </source>
</reference>
<dbReference type="EMBL" id="VIIS01001714">
    <property type="protein sequence ID" value="KAF0293931.1"/>
    <property type="molecule type" value="Genomic_DNA"/>
</dbReference>
<organism evidence="13 14">
    <name type="scientific">Amphibalanus amphitrite</name>
    <name type="common">Striped barnacle</name>
    <name type="synonym">Balanus amphitrite</name>
    <dbReference type="NCBI Taxonomy" id="1232801"/>
    <lineage>
        <taxon>Eukaryota</taxon>
        <taxon>Metazoa</taxon>
        <taxon>Ecdysozoa</taxon>
        <taxon>Arthropoda</taxon>
        <taxon>Crustacea</taxon>
        <taxon>Multicrustacea</taxon>
        <taxon>Cirripedia</taxon>
        <taxon>Thoracica</taxon>
        <taxon>Thoracicalcarea</taxon>
        <taxon>Balanomorpha</taxon>
        <taxon>Balanoidea</taxon>
        <taxon>Balanidae</taxon>
        <taxon>Amphibalaninae</taxon>
        <taxon>Amphibalanus</taxon>
    </lineage>
</organism>
<evidence type="ECO:0000259" key="12">
    <source>
        <dbReference type="PROSITE" id="PS50109"/>
    </source>
</evidence>
<dbReference type="Gene3D" id="1.20.140.20">
    <property type="entry name" value="Alpha-ketoacid/pyruvate dehydrogenase kinase, N-terminal domain"/>
    <property type="match status" value="1"/>
</dbReference>